<dbReference type="InParanoid" id="A0A2U3MZP2"/>
<evidence type="ECO:0000313" key="3">
    <source>
        <dbReference type="Proteomes" id="UP000245974"/>
    </source>
</evidence>
<sequence length="155" mass="17470">MSQHNLEQRLNALEACEAIRSLIGRYATAADQRNNPAILQHLFHDDAVWCANGFGAYQGRDNILKGLSSIAEAQVLWSLHIMAMPDIAVLDQHHAEATWMLWEVCNLATTGQTAKTSCLGGFYKTEIRLNDEGEWKFEHVELNLTFNQPFPNTDI</sequence>
<dbReference type="OrthoDB" id="1492465at2"/>
<dbReference type="InterPro" id="IPR037401">
    <property type="entry name" value="SnoaL-like"/>
</dbReference>
<dbReference type="EMBL" id="OOGT01000089">
    <property type="protein sequence ID" value="SPL70896.1"/>
    <property type="molecule type" value="Genomic_DNA"/>
</dbReference>
<dbReference type="RefSeq" id="WP_121974346.1">
    <property type="nucleotide sequence ID" value="NZ_OOGT01000089.1"/>
</dbReference>
<organism evidence="2 3">
    <name type="scientific">Acinetobacter stercoris</name>
    <dbReference type="NCBI Taxonomy" id="2126983"/>
    <lineage>
        <taxon>Bacteria</taxon>
        <taxon>Pseudomonadati</taxon>
        <taxon>Pseudomonadota</taxon>
        <taxon>Gammaproteobacteria</taxon>
        <taxon>Moraxellales</taxon>
        <taxon>Moraxellaceae</taxon>
        <taxon>Acinetobacter</taxon>
    </lineage>
</organism>
<dbReference type="Proteomes" id="UP000245974">
    <property type="component" value="Unassembled WGS sequence"/>
</dbReference>
<dbReference type="SUPFAM" id="SSF54427">
    <property type="entry name" value="NTF2-like"/>
    <property type="match status" value="1"/>
</dbReference>
<keyword evidence="3" id="KW-1185">Reference proteome</keyword>
<protein>
    <recommendedName>
        <fullName evidence="1">SnoaL-like domain-containing protein</fullName>
    </recommendedName>
</protein>
<name>A0A2U3MZP2_9GAMM</name>
<gene>
    <name evidence="2" type="ORF">KPC_2074</name>
</gene>
<evidence type="ECO:0000259" key="1">
    <source>
        <dbReference type="Pfam" id="PF13577"/>
    </source>
</evidence>
<reference evidence="3" key="1">
    <citation type="submission" date="2018-03" db="EMBL/GenBank/DDBJ databases">
        <authorList>
            <person name="Blom J."/>
        </authorList>
    </citation>
    <scope>NUCLEOTIDE SEQUENCE [LARGE SCALE GENOMIC DNA]</scope>
    <source>
        <strain evidence="3">KPC-SM-21</strain>
    </source>
</reference>
<evidence type="ECO:0000313" key="2">
    <source>
        <dbReference type="EMBL" id="SPL70896.1"/>
    </source>
</evidence>
<dbReference type="AlphaFoldDB" id="A0A2U3MZP2"/>
<feature type="domain" description="SnoaL-like" evidence="1">
    <location>
        <begin position="12"/>
        <end position="140"/>
    </location>
</feature>
<dbReference type="Pfam" id="PF13577">
    <property type="entry name" value="SnoaL_4"/>
    <property type="match status" value="1"/>
</dbReference>
<dbReference type="InterPro" id="IPR032710">
    <property type="entry name" value="NTF2-like_dom_sf"/>
</dbReference>
<dbReference type="Gene3D" id="3.10.450.50">
    <property type="match status" value="1"/>
</dbReference>
<accession>A0A2U3MZP2</accession>
<proteinExistence type="predicted"/>